<evidence type="ECO:0000256" key="1">
    <source>
        <dbReference type="ARBA" id="ARBA00022448"/>
    </source>
</evidence>
<dbReference type="Pfam" id="PF00005">
    <property type="entry name" value="ABC_tran"/>
    <property type="match status" value="1"/>
</dbReference>
<dbReference type="Gene3D" id="3.40.50.300">
    <property type="entry name" value="P-loop containing nucleotide triphosphate hydrolases"/>
    <property type="match status" value="1"/>
</dbReference>
<keyword evidence="5 9" id="KW-0067">ATP-binding</keyword>
<keyword evidence="3" id="KW-0997">Cell inner membrane</keyword>
<keyword evidence="4" id="KW-0547">Nucleotide-binding</keyword>
<dbReference type="PANTHER" id="PTHR42781:SF1">
    <property type="entry name" value="THIAMINE IMPORT ATP-BINDING PROTEIN THIQ"/>
    <property type="match status" value="1"/>
</dbReference>
<keyword evidence="7" id="KW-0472">Membrane</keyword>
<evidence type="ECO:0000313" key="9">
    <source>
        <dbReference type="EMBL" id="WZC49045.1"/>
    </source>
</evidence>
<dbReference type="InterPro" id="IPR003439">
    <property type="entry name" value="ABC_transporter-like_ATP-bd"/>
</dbReference>
<evidence type="ECO:0000256" key="5">
    <source>
        <dbReference type="ARBA" id="ARBA00022840"/>
    </source>
</evidence>
<dbReference type="EMBL" id="CP150951">
    <property type="protein sequence ID" value="WZC49045.1"/>
    <property type="molecule type" value="Genomic_DNA"/>
</dbReference>
<dbReference type="SUPFAM" id="SSF52540">
    <property type="entry name" value="P-loop containing nucleoside triphosphate hydrolases"/>
    <property type="match status" value="1"/>
</dbReference>
<keyword evidence="6" id="KW-1278">Translocase</keyword>
<evidence type="ECO:0000256" key="2">
    <source>
        <dbReference type="ARBA" id="ARBA00022475"/>
    </source>
</evidence>
<dbReference type="PROSITE" id="PS00211">
    <property type="entry name" value="ABC_TRANSPORTER_1"/>
    <property type="match status" value="1"/>
</dbReference>
<dbReference type="PANTHER" id="PTHR42781">
    <property type="entry name" value="SPERMIDINE/PUTRESCINE IMPORT ATP-BINDING PROTEIN POTA"/>
    <property type="match status" value="1"/>
</dbReference>
<dbReference type="GO" id="GO:0005524">
    <property type="term" value="F:ATP binding"/>
    <property type="evidence" value="ECO:0007669"/>
    <property type="project" value="UniProtKB-KW"/>
</dbReference>
<dbReference type="InterPro" id="IPR003593">
    <property type="entry name" value="AAA+_ATPase"/>
</dbReference>
<evidence type="ECO:0000256" key="7">
    <source>
        <dbReference type="ARBA" id="ARBA00023136"/>
    </source>
</evidence>
<protein>
    <submittedName>
        <fullName evidence="9">ATP-binding cassette domain-containing protein</fullName>
    </submittedName>
</protein>
<evidence type="ECO:0000256" key="4">
    <source>
        <dbReference type="ARBA" id="ARBA00022741"/>
    </source>
</evidence>
<accession>A0ABZ2V510</accession>
<keyword evidence="1" id="KW-0813">Transport</keyword>
<dbReference type="RefSeq" id="WP_341367157.1">
    <property type="nucleotide sequence ID" value="NZ_CP150951.2"/>
</dbReference>
<dbReference type="SMART" id="SM00382">
    <property type="entry name" value="AAA"/>
    <property type="match status" value="1"/>
</dbReference>
<organism evidence="9 10">
    <name type="scientific">Yoonia phaeophyticola</name>
    <dbReference type="NCBI Taxonomy" id="3137369"/>
    <lineage>
        <taxon>Bacteria</taxon>
        <taxon>Pseudomonadati</taxon>
        <taxon>Pseudomonadota</taxon>
        <taxon>Alphaproteobacteria</taxon>
        <taxon>Rhodobacterales</taxon>
        <taxon>Paracoccaceae</taxon>
        <taxon>Yoonia</taxon>
    </lineage>
</organism>
<keyword evidence="2" id="KW-1003">Cell membrane</keyword>
<evidence type="ECO:0000313" key="10">
    <source>
        <dbReference type="Proteomes" id="UP001440612"/>
    </source>
</evidence>
<gene>
    <name evidence="9" type="ORF">AABB29_19810</name>
</gene>
<feature type="domain" description="ABC transporter" evidence="8">
    <location>
        <begin position="2"/>
        <end position="230"/>
    </location>
</feature>
<dbReference type="Proteomes" id="UP001440612">
    <property type="component" value="Chromosome"/>
</dbReference>
<name>A0ABZ2V510_9RHOB</name>
<sequence length="243" mass="25806">MLTCDDLRLRQGEFTLRADLDFAPGKVTALIGPSGAGKSTLLAALAGFLTPVAGRVVWEGRDIHQDPPGQRPMSILFQDNNLFPHLTIGQNVGLALTAGLRLSTDQKRAVTDVLVRVGLDGFADRKPGALSGGQQSRAALARILLGDRPVTLLDEPFAALGPGLKDEMLDLVQHLLAATGKTVIMVTHHPADAQRIADDVALVADGFVQPPSPTADLFANPPEAFITYLGQKSTNQPNEKGPR</sequence>
<dbReference type="PROSITE" id="PS50893">
    <property type="entry name" value="ABC_TRANSPORTER_2"/>
    <property type="match status" value="1"/>
</dbReference>
<reference evidence="10" key="1">
    <citation type="submission" date="2024-04" db="EMBL/GenBank/DDBJ databases">
        <title>Phylogenomic analyses of a clade within the roseobacter group suggest taxonomic reassignments of species of the genera Aestuariivita, Citreicella, Loktanella, Nautella, Pelagibaca, Ruegeria, Thalassobius, Thiobacimonas and Tropicibacter, and the proposal o.</title>
        <authorList>
            <person name="Jeon C.O."/>
        </authorList>
    </citation>
    <scope>NUCLEOTIDE SEQUENCE [LARGE SCALE GENOMIC DNA]</scope>
    <source>
        <strain evidence="10">BS5-3</strain>
    </source>
</reference>
<dbReference type="InterPro" id="IPR017871">
    <property type="entry name" value="ABC_transporter-like_CS"/>
</dbReference>
<evidence type="ECO:0000259" key="8">
    <source>
        <dbReference type="PROSITE" id="PS50893"/>
    </source>
</evidence>
<evidence type="ECO:0000256" key="6">
    <source>
        <dbReference type="ARBA" id="ARBA00022967"/>
    </source>
</evidence>
<proteinExistence type="predicted"/>
<evidence type="ECO:0000256" key="3">
    <source>
        <dbReference type="ARBA" id="ARBA00022519"/>
    </source>
</evidence>
<dbReference type="InterPro" id="IPR027417">
    <property type="entry name" value="P-loop_NTPase"/>
</dbReference>
<dbReference type="InterPro" id="IPR050093">
    <property type="entry name" value="ABC_SmlMolc_Importer"/>
</dbReference>
<keyword evidence="10" id="KW-1185">Reference proteome</keyword>